<evidence type="ECO:0000313" key="3">
    <source>
        <dbReference type="EMBL" id="NER18313.1"/>
    </source>
</evidence>
<feature type="region of interest" description="Disordered" evidence="1">
    <location>
        <begin position="178"/>
        <end position="203"/>
    </location>
</feature>
<dbReference type="RefSeq" id="WP_164032986.1">
    <property type="nucleotide sequence ID" value="NZ_JAABOQ010000005.1"/>
</dbReference>
<feature type="compositionally biased region" description="Polar residues" evidence="1">
    <location>
        <begin position="130"/>
        <end position="148"/>
    </location>
</feature>
<dbReference type="EMBL" id="JAABOQ010000005">
    <property type="protein sequence ID" value="NER18313.1"/>
    <property type="molecule type" value="Genomic_DNA"/>
</dbReference>
<comment type="caution">
    <text evidence="3">The sequence shown here is derived from an EMBL/GenBank/DDBJ whole genome shotgun (WGS) entry which is preliminary data.</text>
</comment>
<evidence type="ECO:0008006" key="5">
    <source>
        <dbReference type="Google" id="ProtNLM"/>
    </source>
</evidence>
<accession>A0A6M0CMZ1</accession>
<feature type="compositionally biased region" description="Polar residues" evidence="1">
    <location>
        <begin position="178"/>
        <end position="197"/>
    </location>
</feature>
<gene>
    <name evidence="3" type="ORF">GWK10_13915</name>
</gene>
<protein>
    <recommendedName>
        <fullName evidence="5">Outer membrane beta-barrel protein</fullName>
    </recommendedName>
</protein>
<keyword evidence="2" id="KW-0812">Transmembrane</keyword>
<sequence length="465" mass="52766">MEKKKDLGSIFKQHLSALDKSPSEFVWKNILKEKKRKKRRFFFLLFSGITAVIIMMSFIGIQLNQKDAEYELPTINTVTTKDDNCIDAIPESEDKIVNIEDVTDNANSVAPTKDIDIRTIKTKQDDAGLNQKNTIPVPNSSTRQSPFKSNKKKITQTLNNTINSDTDNISKDASEATYINSPSTEQSIHKTNSITNDNEPHENGINKIVEQDSLQQETELPIKKIKSELEPKKKEEEEIKRPFRIFVHASPTYYNAFSNYSIIDQSLDENTKNGGISLSYGVYLTYQLSNKTSLRLGVNMLNAVYNTNQVISNSPNTLLNYSFIDYASQIPSAQLNTIFENNTKITLKQTIKSVEIPIEMSNKIYFNNRFKVNIISGISLSRLTDSSVAVIQNDLPSILLGQTTQYPRVFFTVNVGIGLQYGLTKNIRFQAEPIFKYQMNSLNNRPRNFNPYFIGIQSGISFIIK</sequence>
<keyword evidence="2" id="KW-1133">Transmembrane helix</keyword>
<proteinExistence type="predicted"/>
<evidence type="ECO:0000256" key="1">
    <source>
        <dbReference type="SAM" id="MobiDB-lite"/>
    </source>
</evidence>
<keyword evidence="2" id="KW-0472">Membrane</keyword>
<organism evidence="3 4">
    <name type="scientific">Spongiivirga citrea</name>
    <dbReference type="NCBI Taxonomy" id="1481457"/>
    <lineage>
        <taxon>Bacteria</taxon>
        <taxon>Pseudomonadati</taxon>
        <taxon>Bacteroidota</taxon>
        <taxon>Flavobacteriia</taxon>
        <taxon>Flavobacteriales</taxon>
        <taxon>Flavobacteriaceae</taxon>
        <taxon>Spongiivirga</taxon>
    </lineage>
</organism>
<evidence type="ECO:0000256" key="2">
    <source>
        <dbReference type="SAM" id="Phobius"/>
    </source>
</evidence>
<name>A0A6M0CMZ1_9FLAO</name>
<keyword evidence="4" id="KW-1185">Reference proteome</keyword>
<dbReference type="AlphaFoldDB" id="A0A6M0CMZ1"/>
<evidence type="ECO:0000313" key="4">
    <source>
        <dbReference type="Proteomes" id="UP000474296"/>
    </source>
</evidence>
<reference evidence="3 4" key="1">
    <citation type="submission" date="2020-01" db="EMBL/GenBank/DDBJ databases">
        <title>Spongiivirga citrea KCTC 32990T.</title>
        <authorList>
            <person name="Wang G."/>
        </authorList>
    </citation>
    <scope>NUCLEOTIDE SEQUENCE [LARGE SCALE GENOMIC DNA]</scope>
    <source>
        <strain evidence="3 4">KCTC 32990</strain>
    </source>
</reference>
<feature type="transmembrane region" description="Helical" evidence="2">
    <location>
        <begin position="41"/>
        <end position="61"/>
    </location>
</feature>
<feature type="region of interest" description="Disordered" evidence="1">
    <location>
        <begin position="129"/>
        <end position="150"/>
    </location>
</feature>
<dbReference type="Proteomes" id="UP000474296">
    <property type="component" value="Unassembled WGS sequence"/>
</dbReference>